<accession>A0ABS8TJ51</accession>
<proteinExistence type="predicted"/>
<gene>
    <name evidence="3" type="ORF">HAX54_011248</name>
</gene>
<comment type="caution">
    <text evidence="3">The sequence shown here is derived from an EMBL/GenBank/DDBJ whole genome shotgun (WGS) entry which is preliminary data.</text>
</comment>
<feature type="region of interest" description="Disordered" evidence="1">
    <location>
        <begin position="277"/>
        <end position="296"/>
    </location>
</feature>
<name>A0ABS8TJ51_DATST</name>
<feature type="transmembrane region" description="Helical" evidence="2">
    <location>
        <begin position="155"/>
        <end position="173"/>
    </location>
</feature>
<dbReference type="Proteomes" id="UP000823775">
    <property type="component" value="Unassembled WGS sequence"/>
</dbReference>
<feature type="compositionally biased region" description="Low complexity" evidence="1">
    <location>
        <begin position="286"/>
        <end position="296"/>
    </location>
</feature>
<dbReference type="PANTHER" id="PTHR34836:SF1">
    <property type="entry name" value="OS09G0428600 PROTEIN"/>
    <property type="match status" value="1"/>
</dbReference>
<keyword evidence="2" id="KW-0812">Transmembrane</keyword>
<dbReference type="EMBL" id="JACEIK010001637">
    <property type="protein sequence ID" value="MCD7470991.1"/>
    <property type="molecule type" value="Genomic_DNA"/>
</dbReference>
<organism evidence="3 4">
    <name type="scientific">Datura stramonium</name>
    <name type="common">Jimsonweed</name>
    <name type="synonym">Common thornapple</name>
    <dbReference type="NCBI Taxonomy" id="4076"/>
    <lineage>
        <taxon>Eukaryota</taxon>
        <taxon>Viridiplantae</taxon>
        <taxon>Streptophyta</taxon>
        <taxon>Embryophyta</taxon>
        <taxon>Tracheophyta</taxon>
        <taxon>Spermatophyta</taxon>
        <taxon>Magnoliopsida</taxon>
        <taxon>eudicotyledons</taxon>
        <taxon>Gunneridae</taxon>
        <taxon>Pentapetalae</taxon>
        <taxon>asterids</taxon>
        <taxon>lamiids</taxon>
        <taxon>Solanales</taxon>
        <taxon>Solanaceae</taxon>
        <taxon>Solanoideae</taxon>
        <taxon>Datureae</taxon>
        <taxon>Datura</taxon>
    </lineage>
</organism>
<protein>
    <submittedName>
        <fullName evidence="3">Uncharacterized protein</fullName>
    </submittedName>
</protein>
<keyword evidence="2" id="KW-0472">Membrane</keyword>
<evidence type="ECO:0000256" key="1">
    <source>
        <dbReference type="SAM" id="MobiDB-lite"/>
    </source>
</evidence>
<reference evidence="3 4" key="1">
    <citation type="journal article" date="2021" name="BMC Genomics">
        <title>Datura genome reveals duplications of psychoactive alkaloid biosynthetic genes and high mutation rate following tissue culture.</title>
        <authorList>
            <person name="Rajewski A."/>
            <person name="Carter-House D."/>
            <person name="Stajich J."/>
            <person name="Litt A."/>
        </authorList>
    </citation>
    <scope>NUCLEOTIDE SEQUENCE [LARGE SCALE GENOMIC DNA]</scope>
    <source>
        <strain evidence="3">AR-01</strain>
    </source>
</reference>
<evidence type="ECO:0000313" key="4">
    <source>
        <dbReference type="Proteomes" id="UP000823775"/>
    </source>
</evidence>
<dbReference type="PANTHER" id="PTHR34836">
    <property type="entry name" value="OS06G0188250 PROTEIN"/>
    <property type="match status" value="1"/>
</dbReference>
<dbReference type="InterPro" id="IPR015683">
    <property type="entry name" value="Ionotropic_Glu_rcpt"/>
</dbReference>
<keyword evidence="2" id="KW-1133">Transmembrane helix</keyword>
<evidence type="ECO:0000313" key="3">
    <source>
        <dbReference type="EMBL" id="MCD7470991.1"/>
    </source>
</evidence>
<sequence>MHLGPQVGSLLLDSIQNTELKTALSGEFRLINGELHPSPYQIMNIDGTAESAIFRGWELPPWEEAKVGVPVKGGLQEFIKVRFKTQGVTATGFCADVFKEVIRSLPYAVPYNLFHERSNYVDFTLPLQVGYFRCASKDDDWEECLDFRETSKGELWITTAAFFVSIGLWFWVLRHRVNKEFQRTQTRASWDDILVSFSTLVFAHSVLKGMRFDSSKFRSYSTLEEYNVRSQSSKMEVLVQLLMNCLISDSSSTNTAGSILCVLQAFPKGSPLVPTNSQGSLEAGVSRSGFRSSPYSSSASFIRKEVLASDDSIGKKLFAIAKVFDEEKDNSNSKVRKIHLKAMRPTAILFYNKSCAAASRSAIRIVPHFRDSKKDNVEAASAVSYRSVIVSPSANDDQILKELYNVNTKLTRVFVVHLQPYIYCRFSSNQSWDDEQWICMDHHRCANESSGLGRSFSD</sequence>
<evidence type="ECO:0000256" key="2">
    <source>
        <dbReference type="SAM" id="Phobius"/>
    </source>
</evidence>
<keyword evidence="4" id="KW-1185">Reference proteome</keyword>